<dbReference type="KEGG" id="oho:Oweho_1543"/>
<sequence>MRKLLLSVSILSTMFLSSCKEETTDTVDNTVNLPDTYNFENVDHSGQDQRLDMFVEIASYVKSSNDGDLVDKDIVFDMLTNENYTWTNTELNSATKQIADKIEPEAGIVIGNWIEELSSISGSTTTGSNGTAGLVQSNSGTKQYLFSEFGMEYGQLIEKGMMGALAFYQATAVYMSSSKMDVDNETVEAGKGTDMQHHWDEAYGYFGAPNDFGSAGFNFDNTATYNRFWAKYTNSLNDALGCNTKIMKAFIKGRDAINRKDYETRDAAISEVRQEWELVVAGMAIHYLNGAKADLADDALRNHQLSEAAGFIWSLQFNPETRMTESEVMDILENKLPNLYEVSVQDLNDIIDTLATTYGLSDVKDAL</sequence>
<proteinExistence type="predicted"/>
<dbReference type="OrthoDB" id="5498726at2"/>
<dbReference type="HOGENOM" id="CLU_055414_0_0_10"/>
<name>G8R8V3_OWEHD</name>
<evidence type="ECO:0000313" key="1">
    <source>
        <dbReference type="EMBL" id="AEV32533.1"/>
    </source>
</evidence>
<accession>G8R8V3</accession>
<keyword evidence="2" id="KW-1185">Reference proteome</keyword>
<dbReference type="RefSeq" id="WP_014201889.1">
    <property type="nucleotide sequence ID" value="NC_016599.1"/>
</dbReference>
<dbReference type="EMBL" id="CP003156">
    <property type="protein sequence ID" value="AEV32533.1"/>
    <property type="molecule type" value="Genomic_DNA"/>
</dbReference>
<gene>
    <name evidence="1" type="ordered locus">Oweho_1543</name>
</gene>
<dbReference type="Proteomes" id="UP000005631">
    <property type="component" value="Chromosome"/>
</dbReference>
<dbReference type="STRING" id="926562.Oweho_1543"/>
<dbReference type="PROSITE" id="PS51257">
    <property type="entry name" value="PROKAR_LIPOPROTEIN"/>
    <property type="match status" value="1"/>
</dbReference>
<dbReference type="Pfam" id="PF16148">
    <property type="entry name" value="DUF4856"/>
    <property type="match status" value="1"/>
</dbReference>
<dbReference type="AlphaFoldDB" id="G8R8V3"/>
<evidence type="ECO:0008006" key="3">
    <source>
        <dbReference type="Google" id="ProtNLM"/>
    </source>
</evidence>
<organism evidence="1 2">
    <name type="scientific">Owenweeksia hongkongensis (strain DSM 17368 / CIP 108786 / JCM 12287 / NRRL B-23963 / UST20020801)</name>
    <dbReference type="NCBI Taxonomy" id="926562"/>
    <lineage>
        <taxon>Bacteria</taxon>
        <taxon>Pseudomonadati</taxon>
        <taxon>Bacteroidota</taxon>
        <taxon>Flavobacteriia</taxon>
        <taxon>Flavobacteriales</taxon>
        <taxon>Owenweeksiaceae</taxon>
        <taxon>Owenweeksia</taxon>
    </lineage>
</organism>
<evidence type="ECO:0000313" key="2">
    <source>
        <dbReference type="Proteomes" id="UP000005631"/>
    </source>
</evidence>
<dbReference type="InterPro" id="IPR032331">
    <property type="entry name" value="DUF4856"/>
</dbReference>
<reference evidence="1 2" key="1">
    <citation type="journal article" date="2012" name="Stand. Genomic Sci.">
        <title>Genome sequence of the orange-pigmented seawater bacterium Owenweeksia hongkongensis type strain (UST20020801(T)).</title>
        <authorList>
            <person name="Riedel T."/>
            <person name="Held B."/>
            <person name="Nolan M."/>
            <person name="Lucas S."/>
            <person name="Lapidus A."/>
            <person name="Tice H."/>
            <person name="Del Rio T.G."/>
            <person name="Cheng J.F."/>
            <person name="Han C."/>
            <person name="Tapia R."/>
            <person name="Goodwin L.A."/>
            <person name="Pitluck S."/>
            <person name="Liolios K."/>
            <person name="Mavromatis K."/>
            <person name="Pagani I."/>
            <person name="Ivanova N."/>
            <person name="Mikhailova N."/>
            <person name="Pati A."/>
            <person name="Chen A."/>
            <person name="Palaniappan K."/>
            <person name="Rohde M."/>
            <person name="Tindall B.J."/>
            <person name="Detter J.C."/>
            <person name="Goker M."/>
            <person name="Woyke T."/>
            <person name="Bristow J."/>
            <person name="Eisen J.A."/>
            <person name="Markowitz V."/>
            <person name="Hugenholtz P."/>
            <person name="Klenk H.P."/>
            <person name="Kyrpides N.C."/>
        </authorList>
    </citation>
    <scope>NUCLEOTIDE SEQUENCE</scope>
    <source>
        <strain evidence="2">DSM 17368 / JCM 12287 / NRRL B-23963</strain>
    </source>
</reference>
<protein>
    <recommendedName>
        <fullName evidence="3">DUF4856 domain-containing protein</fullName>
    </recommendedName>
</protein>
<dbReference type="eggNOG" id="ENOG502Z7WY">
    <property type="taxonomic scope" value="Bacteria"/>
</dbReference>